<dbReference type="AlphaFoldDB" id="A0A0R2X6V2"/>
<dbReference type="PANTHER" id="PTHR43649:SF12">
    <property type="entry name" value="DIACETYLCHITOBIOSE BINDING PROTEIN DASA"/>
    <property type="match status" value="1"/>
</dbReference>
<dbReference type="InterPro" id="IPR006059">
    <property type="entry name" value="SBP"/>
</dbReference>
<proteinExistence type="inferred from homology"/>
<protein>
    <submittedName>
        <fullName evidence="3">ABC transporter substrate-binding protein</fullName>
    </submittedName>
</protein>
<sequence length="269" mass="29347">MVATAQRFEELHPEVSIQWEKRSLQAFADASMAELADRFDLIIMDHPHTALAATEGLLLPYEDWLPAEFLSDQAANSVGGSHESYRFAGKQWTLATDAATPIATWRPDLMKQNGLAQPQTWDEVLALARGGFVTVSAFPIDVLMNTYMFCEALGETPFTVDGELASHEVLAGALEELQKLVALCDPACLTRNPIRTAELMAETSESRGAYCPFAYGYSNYSRLGYGSHLLQAGGLVTHQGKRLRSTLGGAGVAVSSKTKHPRACMDYAE</sequence>
<dbReference type="PANTHER" id="PTHR43649">
    <property type="entry name" value="ARABINOSE-BINDING PROTEIN-RELATED"/>
    <property type="match status" value="1"/>
</dbReference>
<dbReference type="InterPro" id="IPR050490">
    <property type="entry name" value="Bact_solute-bd_prot1"/>
</dbReference>
<dbReference type="Pfam" id="PF01547">
    <property type="entry name" value="SBP_bac_1"/>
    <property type="match status" value="1"/>
</dbReference>
<evidence type="ECO:0000256" key="2">
    <source>
        <dbReference type="ARBA" id="ARBA00008520"/>
    </source>
</evidence>
<feature type="non-terminal residue" evidence="3">
    <location>
        <position position="269"/>
    </location>
</feature>
<dbReference type="Proteomes" id="UP000051557">
    <property type="component" value="Unassembled WGS sequence"/>
</dbReference>
<dbReference type="Gene3D" id="3.40.190.10">
    <property type="entry name" value="Periplasmic binding protein-like II"/>
    <property type="match status" value="2"/>
</dbReference>
<comment type="caution">
    <text evidence="3">The sequence shown here is derived from an EMBL/GenBank/DDBJ whole genome shotgun (WGS) entry which is preliminary data.</text>
</comment>
<comment type="similarity">
    <text evidence="2">Belongs to the bacterial solute-binding protein 1 family.</text>
</comment>
<comment type="subcellular location">
    <subcellularLocation>
        <location evidence="1">Periplasm</location>
    </subcellularLocation>
</comment>
<evidence type="ECO:0000313" key="3">
    <source>
        <dbReference type="EMBL" id="KRP31829.1"/>
    </source>
</evidence>
<reference evidence="3 4" key="1">
    <citation type="submission" date="2015-10" db="EMBL/GenBank/DDBJ databases">
        <title>Metagenome-Assembled Genomes uncover a global brackish microbiome.</title>
        <authorList>
            <person name="Hugerth L.W."/>
            <person name="Larsson J."/>
            <person name="Alneberg J."/>
            <person name="Lindh M.V."/>
            <person name="Legrand C."/>
            <person name="Pinhassi J."/>
            <person name="Andersson A.F."/>
        </authorList>
    </citation>
    <scope>NUCLEOTIDE SEQUENCE [LARGE SCALE GENOMIC DNA]</scope>
    <source>
        <strain evidence="3">BACL9 MAG-120820-bin42</strain>
    </source>
</reference>
<dbReference type="SUPFAM" id="SSF53850">
    <property type="entry name" value="Periplasmic binding protein-like II"/>
    <property type="match status" value="1"/>
</dbReference>
<organism evidence="3 4">
    <name type="scientific">Verrucomicrobia subdivision 6 bacterium BACL9 MAG-120820-bin42</name>
    <dbReference type="NCBI Taxonomy" id="1655634"/>
    <lineage>
        <taxon>Bacteria</taxon>
        <taxon>Pseudomonadati</taxon>
        <taxon>Verrucomicrobiota</taxon>
        <taxon>Verrucomicrobiia</taxon>
        <taxon>Verrucomicrobiales</taxon>
        <taxon>Verrucomicrobia subdivision 6</taxon>
    </lineage>
</organism>
<evidence type="ECO:0000313" key="4">
    <source>
        <dbReference type="Proteomes" id="UP000051557"/>
    </source>
</evidence>
<evidence type="ECO:0000256" key="1">
    <source>
        <dbReference type="ARBA" id="ARBA00004418"/>
    </source>
</evidence>
<gene>
    <name evidence="3" type="ORF">ABS32_05855</name>
</gene>
<accession>A0A0R2X6V2</accession>
<dbReference type="EMBL" id="LIDM01000234">
    <property type="protein sequence ID" value="KRP31829.1"/>
    <property type="molecule type" value="Genomic_DNA"/>
</dbReference>
<name>A0A0R2X6V2_9BACT</name>
<dbReference type="GO" id="GO:0042597">
    <property type="term" value="C:periplasmic space"/>
    <property type="evidence" value="ECO:0007669"/>
    <property type="project" value="UniProtKB-SubCell"/>
</dbReference>